<gene>
    <name evidence="2" type="ORF">MCOR_58224</name>
</gene>
<dbReference type="AlphaFoldDB" id="A0A6J8F4A5"/>
<name>A0A6J8F4A5_MYTCO</name>
<dbReference type="Proteomes" id="UP000507470">
    <property type="component" value="Unassembled WGS sequence"/>
</dbReference>
<organism evidence="2 3">
    <name type="scientific">Mytilus coruscus</name>
    <name type="common">Sea mussel</name>
    <dbReference type="NCBI Taxonomy" id="42192"/>
    <lineage>
        <taxon>Eukaryota</taxon>
        <taxon>Metazoa</taxon>
        <taxon>Spiralia</taxon>
        <taxon>Lophotrochozoa</taxon>
        <taxon>Mollusca</taxon>
        <taxon>Bivalvia</taxon>
        <taxon>Autobranchia</taxon>
        <taxon>Pteriomorphia</taxon>
        <taxon>Mytilida</taxon>
        <taxon>Mytiloidea</taxon>
        <taxon>Mytilidae</taxon>
        <taxon>Mytilinae</taxon>
        <taxon>Mytilus</taxon>
    </lineage>
</organism>
<keyword evidence="1" id="KW-1133">Transmembrane helix</keyword>
<proteinExistence type="predicted"/>
<accession>A0A6J8F4A5</accession>
<evidence type="ECO:0000256" key="1">
    <source>
        <dbReference type="SAM" id="Phobius"/>
    </source>
</evidence>
<feature type="transmembrane region" description="Helical" evidence="1">
    <location>
        <begin position="134"/>
        <end position="156"/>
    </location>
</feature>
<evidence type="ECO:0000313" key="2">
    <source>
        <dbReference type="EMBL" id="CAC5426526.1"/>
    </source>
</evidence>
<dbReference type="OrthoDB" id="6157674at2759"/>
<dbReference type="EMBL" id="CACVKT020010432">
    <property type="protein sequence ID" value="CAC5426526.1"/>
    <property type="molecule type" value="Genomic_DNA"/>
</dbReference>
<sequence>MTASATSKNTANEMTATATPTLIEMIAPVLATTKEMTAPATSTPTTKVIAAPATSTMTTQAIGQHECLCPCSKGERGKWDFLRGMNLTLNELRKILKPELDLMKKELRINKSNTTRMRRSKISALDDRVSATSVGYAGVVFICLITVIIVCIDMIGCNVTKFKNRS</sequence>
<reference evidence="2 3" key="1">
    <citation type="submission" date="2020-06" db="EMBL/GenBank/DDBJ databases">
        <authorList>
            <person name="Li R."/>
            <person name="Bekaert M."/>
        </authorList>
    </citation>
    <scope>NUCLEOTIDE SEQUENCE [LARGE SCALE GENOMIC DNA]</scope>
    <source>
        <strain evidence="3">wild</strain>
    </source>
</reference>
<keyword evidence="1" id="KW-0472">Membrane</keyword>
<keyword evidence="1" id="KW-0812">Transmembrane</keyword>
<keyword evidence="3" id="KW-1185">Reference proteome</keyword>
<protein>
    <submittedName>
        <fullName evidence="2">Uncharacterized protein</fullName>
    </submittedName>
</protein>
<evidence type="ECO:0000313" key="3">
    <source>
        <dbReference type="Proteomes" id="UP000507470"/>
    </source>
</evidence>